<feature type="region of interest" description="Disordered" evidence="1">
    <location>
        <begin position="1"/>
        <end position="33"/>
    </location>
</feature>
<accession>A0A0C2WQL7</accession>
<evidence type="ECO:0000313" key="3">
    <source>
        <dbReference type="Proteomes" id="UP000054097"/>
    </source>
</evidence>
<feature type="compositionally biased region" description="Basic residues" evidence="1">
    <location>
        <begin position="118"/>
        <end position="127"/>
    </location>
</feature>
<feature type="compositionally biased region" description="Basic residues" evidence="1">
    <location>
        <begin position="93"/>
        <end position="110"/>
    </location>
</feature>
<protein>
    <submittedName>
        <fullName evidence="2">Uncharacterized protein</fullName>
    </submittedName>
</protein>
<dbReference type="HOGENOM" id="CLU_1787996_0_0_1"/>
<feature type="compositionally biased region" description="Polar residues" evidence="1">
    <location>
        <begin position="12"/>
        <end position="22"/>
    </location>
</feature>
<feature type="compositionally biased region" description="Polar residues" evidence="1">
    <location>
        <begin position="82"/>
        <end position="92"/>
    </location>
</feature>
<dbReference type="EMBL" id="KN824292">
    <property type="protein sequence ID" value="KIM28498.1"/>
    <property type="molecule type" value="Genomic_DNA"/>
</dbReference>
<feature type="region of interest" description="Disordered" evidence="1">
    <location>
        <begin position="80"/>
        <end position="145"/>
    </location>
</feature>
<reference evidence="2 3" key="1">
    <citation type="submission" date="2014-04" db="EMBL/GenBank/DDBJ databases">
        <authorList>
            <consortium name="DOE Joint Genome Institute"/>
            <person name="Kuo A."/>
            <person name="Zuccaro A."/>
            <person name="Kohler A."/>
            <person name="Nagy L.G."/>
            <person name="Floudas D."/>
            <person name="Copeland A."/>
            <person name="Barry K.W."/>
            <person name="Cichocki N."/>
            <person name="Veneault-Fourrey C."/>
            <person name="LaButti K."/>
            <person name="Lindquist E.A."/>
            <person name="Lipzen A."/>
            <person name="Lundell T."/>
            <person name="Morin E."/>
            <person name="Murat C."/>
            <person name="Sun H."/>
            <person name="Tunlid A."/>
            <person name="Henrissat B."/>
            <person name="Grigoriev I.V."/>
            <person name="Hibbett D.S."/>
            <person name="Martin F."/>
            <person name="Nordberg H.P."/>
            <person name="Cantor M.N."/>
            <person name="Hua S.X."/>
        </authorList>
    </citation>
    <scope>NUCLEOTIDE SEQUENCE [LARGE SCALE GENOMIC DNA]</scope>
    <source>
        <strain evidence="2 3">MAFF 305830</strain>
    </source>
</reference>
<gene>
    <name evidence="2" type="ORF">M408DRAFT_8654</name>
</gene>
<sequence>MPKYSTRRQRPVTPTSSVSSKITKPLTFDRPGAPFVLVAPVPAPYEVETLVAREEAPPGGGAGSVSVSSAARRIASLYRGAVSQSGVSQAKTAHQRKSSANKPKSSKKGKPGTGGKPKSGKLKKHGKRDSILDIEERDFKIDELD</sequence>
<keyword evidence="3" id="KW-1185">Reference proteome</keyword>
<dbReference type="AlphaFoldDB" id="A0A0C2WQL7"/>
<evidence type="ECO:0000256" key="1">
    <source>
        <dbReference type="SAM" id="MobiDB-lite"/>
    </source>
</evidence>
<organism evidence="2 3">
    <name type="scientific">Serendipita vermifera MAFF 305830</name>
    <dbReference type="NCBI Taxonomy" id="933852"/>
    <lineage>
        <taxon>Eukaryota</taxon>
        <taxon>Fungi</taxon>
        <taxon>Dikarya</taxon>
        <taxon>Basidiomycota</taxon>
        <taxon>Agaricomycotina</taxon>
        <taxon>Agaricomycetes</taxon>
        <taxon>Sebacinales</taxon>
        <taxon>Serendipitaceae</taxon>
        <taxon>Serendipita</taxon>
    </lineage>
</organism>
<reference evidence="3" key="2">
    <citation type="submission" date="2015-01" db="EMBL/GenBank/DDBJ databases">
        <title>Evolutionary Origins and Diversification of the Mycorrhizal Mutualists.</title>
        <authorList>
            <consortium name="DOE Joint Genome Institute"/>
            <consortium name="Mycorrhizal Genomics Consortium"/>
            <person name="Kohler A."/>
            <person name="Kuo A."/>
            <person name="Nagy L.G."/>
            <person name="Floudas D."/>
            <person name="Copeland A."/>
            <person name="Barry K.W."/>
            <person name="Cichocki N."/>
            <person name="Veneault-Fourrey C."/>
            <person name="LaButti K."/>
            <person name="Lindquist E.A."/>
            <person name="Lipzen A."/>
            <person name="Lundell T."/>
            <person name="Morin E."/>
            <person name="Murat C."/>
            <person name="Riley R."/>
            <person name="Ohm R."/>
            <person name="Sun H."/>
            <person name="Tunlid A."/>
            <person name="Henrissat B."/>
            <person name="Grigoriev I.V."/>
            <person name="Hibbett D.S."/>
            <person name="Martin F."/>
        </authorList>
    </citation>
    <scope>NUCLEOTIDE SEQUENCE [LARGE SCALE GENOMIC DNA]</scope>
    <source>
        <strain evidence="3">MAFF 305830</strain>
    </source>
</reference>
<dbReference type="Proteomes" id="UP000054097">
    <property type="component" value="Unassembled WGS sequence"/>
</dbReference>
<name>A0A0C2WQL7_SERVB</name>
<proteinExistence type="predicted"/>
<evidence type="ECO:0000313" key="2">
    <source>
        <dbReference type="EMBL" id="KIM28498.1"/>
    </source>
</evidence>
<feature type="compositionally biased region" description="Basic residues" evidence="1">
    <location>
        <begin position="1"/>
        <end position="10"/>
    </location>
</feature>